<feature type="chain" id="PRO_5033035407" description="Lipoprotein" evidence="1">
    <location>
        <begin position="25"/>
        <end position="105"/>
    </location>
</feature>
<dbReference type="PROSITE" id="PS51257">
    <property type="entry name" value="PROKAR_LIPOPROTEIN"/>
    <property type="match status" value="1"/>
</dbReference>
<evidence type="ECO:0008006" key="4">
    <source>
        <dbReference type="Google" id="ProtNLM"/>
    </source>
</evidence>
<evidence type="ECO:0000313" key="2">
    <source>
        <dbReference type="EMBL" id="MRW84578.1"/>
    </source>
</evidence>
<protein>
    <recommendedName>
        <fullName evidence="4">Lipoprotein</fullName>
    </recommendedName>
</protein>
<accession>A0A844CXG2</accession>
<proteinExistence type="predicted"/>
<dbReference type="AlphaFoldDB" id="A0A844CXG2"/>
<dbReference type="RefSeq" id="WP_154357637.1">
    <property type="nucleotide sequence ID" value="NZ_WKJL01000006.1"/>
</dbReference>
<keyword evidence="3" id="KW-1185">Reference proteome</keyword>
<name>A0A844CXG2_9BURK</name>
<dbReference type="EMBL" id="WKJL01000006">
    <property type="protein sequence ID" value="MRW84578.1"/>
    <property type="molecule type" value="Genomic_DNA"/>
</dbReference>
<evidence type="ECO:0000313" key="3">
    <source>
        <dbReference type="Proteomes" id="UP000439986"/>
    </source>
</evidence>
<organism evidence="2 3">
    <name type="scientific">Duganella aquatilis</name>
    <dbReference type="NCBI Taxonomy" id="2666082"/>
    <lineage>
        <taxon>Bacteria</taxon>
        <taxon>Pseudomonadati</taxon>
        <taxon>Pseudomonadota</taxon>
        <taxon>Betaproteobacteria</taxon>
        <taxon>Burkholderiales</taxon>
        <taxon>Oxalobacteraceae</taxon>
        <taxon>Telluria group</taxon>
        <taxon>Duganella</taxon>
    </lineage>
</organism>
<keyword evidence="1" id="KW-0732">Signal</keyword>
<feature type="signal peptide" evidence="1">
    <location>
        <begin position="1"/>
        <end position="24"/>
    </location>
</feature>
<dbReference type="Proteomes" id="UP000439986">
    <property type="component" value="Unassembled WGS sequence"/>
</dbReference>
<sequence length="105" mass="10838">MAMLNKIKPVMAATASTLAALALAGCGQSGPSESDVQAAMLRQLEAIVGKADAAKQKDQFAAVKVVKCEKAQLDAFLCEIDGPMGHAVGRFKKESDGWVFLGAGG</sequence>
<comment type="caution">
    <text evidence="2">The sequence shown here is derived from an EMBL/GenBank/DDBJ whole genome shotgun (WGS) entry which is preliminary data.</text>
</comment>
<gene>
    <name evidence="2" type="ORF">GJ698_10825</name>
</gene>
<evidence type="ECO:0000256" key="1">
    <source>
        <dbReference type="SAM" id="SignalP"/>
    </source>
</evidence>
<reference evidence="2 3" key="1">
    <citation type="submission" date="2019-11" db="EMBL/GenBank/DDBJ databases">
        <title>Novel species isolated from a subtropical stream in China.</title>
        <authorList>
            <person name="Lu H."/>
        </authorList>
    </citation>
    <scope>NUCLEOTIDE SEQUENCE [LARGE SCALE GENOMIC DNA]</scope>
    <source>
        <strain evidence="2 3">FT26W</strain>
    </source>
</reference>